<reference evidence="4 5" key="1">
    <citation type="submission" date="2024-09" db="EMBL/GenBank/DDBJ databases">
        <title>Laminarin stimulates single cell rates of sulfate reduction while oxygen inhibits transcriptomic activity in coastal marine sediment.</title>
        <authorList>
            <person name="Lindsay M."/>
            <person name="Orcutt B."/>
            <person name="Emerson D."/>
            <person name="Stepanauskas R."/>
            <person name="D'Angelo T."/>
        </authorList>
    </citation>
    <scope>NUCLEOTIDE SEQUENCE [LARGE SCALE GENOMIC DNA]</scope>
    <source>
        <strain evidence="4">SAG AM-311-K15</strain>
    </source>
</reference>
<feature type="chain" id="PRO_5047341704" evidence="1">
    <location>
        <begin position="28"/>
        <end position="487"/>
    </location>
</feature>
<keyword evidence="1" id="KW-0732">Signal</keyword>
<feature type="domain" description="Peptidase M16 N-terminal" evidence="2">
    <location>
        <begin position="71"/>
        <end position="176"/>
    </location>
</feature>
<evidence type="ECO:0000256" key="1">
    <source>
        <dbReference type="SAM" id="SignalP"/>
    </source>
</evidence>
<sequence length="487" mass="54412">MKQVKISFIPVALCLVFFMFLHLNVAAATHPRDLTYPELTYNPPRGEDFRHTLPHGLVAYVAADPILPIIELKVLIKGGIAHDPAEKAGLTELTFHSLLAGGTTLWPGAELQEKLDLLGAALEVEVEDLTTTLHLSGMSRDRDSLLKILAEVLLHPVFESNGVEKVRAHVLQEWSNNFYRPNFVARETFKQLLFGNNHPLSQCPTASSIKKISIADMAAHYKRIVTPANVILSLAGDFDEQGMVKQLSTHLKNWQGPNPELPVIKTDPLTFTPGVYLRPMPINQGFIILGHGGIKQSDPDFAAINMMTYILGSGSFSSRIMRRVRSDEGLAYSAGAYFDHYGELNGLFKAYTQTKSVSVPFAISIIMEELRKITRTEPESEELNRAINALKDSITRYFVTKFDSMSTFAELEQNKFSLERFTRLREQYQAVTATKIMAMGKKHIRPEQMVILIVGNPDLVQKGDGIHDVILANFGKITLLPPLKFEE</sequence>
<dbReference type="EMBL" id="JBHPBY010000585">
    <property type="protein sequence ID" value="MFC1853728.1"/>
    <property type="molecule type" value="Genomic_DNA"/>
</dbReference>
<keyword evidence="5" id="KW-1185">Reference proteome</keyword>
<dbReference type="InterPro" id="IPR011249">
    <property type="entry name" value="Metalloenz_LuxS/M16"/>
</dbReference>
<evidence type="ECO:0000313" key="4">
    <source>
        <dbReference type="EMBL" id="MFC1853728.1"/>
    </source>
</evidence>
<proteinExistence type="predicted"/>
<organism evidence="4 5">
    <name type="scientific">candidate division CSSED10-310 bacterium</name>
    <dbReference type="NCBI Taxonomy" id="2855610"/>
    <lineage>
        <taxon>Bacteria</taxon>
        <taxon>Bacteria division CSSED10-310</taxon>
    </lineage>
</organism>
<dbReference type="Gene3D" id="3.30.830.10">
    <property type="entry name" value="Metalloenzyme, LuxS/M16 peptidase-like"/>
    <property type="match status" value="2"/>
</dbReference>
<dbReference type="InterPro" id="IPR011765">
    <property type="entry name" value="Pept_M16_N"/>
</dbReference>
<dbReference type="Pfam" id="PF05193">
    <property type="entry name" value="Peptidase_M16_C"/>
    <property type="match status" value="1"/>
</dbReference>
<accession>A0ABV6Z5K8</accession>
<dbReference type="Proteomes" id="UP001594351">
    <property type="component" value="Unassembled WGS sequence"/>
</dbReference>
<evidence type="ECO:0000259" key="3">
    <source>
        <dbReference type="Pfam" id="PF05193"/>
    </source>
</evidence>
<dbReference type="PANTHER" id="PTHR11851:SF225">
    <property type="entry name" value="NON-PEPTIDASE HOMOLOG YMXG"/>
    <property type="match status" value="1"/>
</dbReference>
<feature type="signal peptide" evidence="1">
    <location>
        <begin position="1"/>
        <end position="27"/>
    </location>
</feature>
<feature type="domain" description="Peptidase M16 C-terminal" evidence="3">
    <location>
        <begin position="211"/>
        <end position="390"/>
    </location>
</feature>
<dbReference type="InterPro" id="IPR050361">
    <property type="entry name" value="MPP/UQCRC_Complex"/>
</dbReference>
<name>A0ABV6Z5K8_UNCC1</name>
<evidence type="ECO:0000259" key="2">
    <source>
        <dbReference type="Pfam" id="PF00675"/>
    </source>
</evidence>
<dbReference type="InterPro" id="IPR007863">
    <property type="entry name" value="Peptidase_M16_C"/>
</dbReference>
<dbReference type="PANTHER" id="PTHR11851">
    <property type="entry name" value="METALLOPROTEASE"/>
    <property type="match status" value="1"/>
</dbReference>
<comment type="caution">
    <text evidence="4">The sequence shown here is derived from an EMBL/GenBank/DDBJ whole genome shotgun (WGS) entry which is preliminary data.</text>
</comment>
<evidence type="ECO:0000313" key="5">
    <source>
        <dbReference type="Proteomes" id="UP001594351"/>
    </source>
</evidence>
<gene>
    <name evidence="4" type="ORF">ACFL27_26390</name>
</gene>
<dbReference type="SUPFAM" id="SSF63411">
    <property type="entry name" value="LuxS/MPP-like metallohydrolase"/>
    <property type="match status" value="2"/>
</dbReference>
<protein>
    <submittedName>
        <fullName evidence="4">M16 family metallopeptidase</fullName>
    </submittedName>
</protein>
<dbReference type="Pfam" id="PF00675">
    <property type="entry name" value="Peptidase_M16"/>
    <property type="match status" value="1"/>
</dbReference>